<keyword evidence="1" id="KW-0472">Membrane</keyword>
<protein>
    <submittedName>
        <fullName evidence="2">Uncharacterized protein</fullName>
    </submittedName>
</protein>
<evidence type="ECO:0000256" key="1">
    <source>
        <dbReference type="SAM" id="Phobius"/>
    </source>
</evidence>
<keyword evidence="1" id="KW-0812">Transmembrane</keyword>
<keyword evidence="3" id="KW-1185">Reference proteome</keyword>
<dbReference type="Proteomes" id="UP000005546">
    <property type="component" value="Unassembled WGS sequence"/>
</dbReference>
<reference evidence="2 3" key="1">
    <citation type="submission" date="2011-02" db="EMBL/GenBank/DDBJ databases">
        <authorList>
            <person name="Weinstock G."/>
            <person name="Sodergren E."/>
            <person name="Clifton S."/>
            <person name="Fulton L."/>
            <person name="Fulton B."/>
            <person name="Courtney L."/>
            <person name="Fronick C."/>
            <person name="Harrison M."/>
            <person name="Strong C."/>
            <person name="Farmer C."/>
            <person name="Delahaunty K."/>
            <person name="Markovic C."/>
            <person name="Hall O."/>
            <person name="Minx P."/>
            <person name="Tomlinson C."/>
            <person name="Mitreva M."/>
            <person name="Hou S."/>
            <person name="Chen J."/>
            <person name="Wollam A."/>
            <person name="Pepin K.H."/>
            <person name="Johnson M."/>
            <person name="Bhonagiri V."/>
            <person name="Zhang X."/>
            <person name="Suruliraj S."/>
            <person name="Warren W."/>
            <person name="Chinwalla A."/>
            <person name="Mardis E.R."/>
            <person name="Wilson R.K."/>
        </authorList>
    </citation>
    <scope>NUCLEOTIDE SEQUENCE [LARGE SCALE GENOMIC DNA]</scope>
    <source>
        <strain evidence="2 3">YIT 11841</strain>
    </source>
</reference>
<comment type="caution">
    <text evidence="2">The sequence shown here is derived from an EMBL/GenBank/DDBJ whole genome shotgun (WGS) entry which is preliminary data.</text>
</comment>
<evidence type="ECO:0000313" key="2">
    <source>
        <dbReference type="EMBL" id="EGG51605.1"/>
    </source>
</evidence>
<sequence length="42" mass="4762">MRHNCSVFSLNKKNASINGCVLFYDVSFFEGFPFITYLPAPS</sequence>
<keyword evidence="1" id="KW-1133">Transmembrane helix</keyword>
<feature type="transmembrane region" description="Helical" evidence="1">
    <location>
        <begin position="21"/>
        <end position="40"/>
    </location>
</feature>
<organism evidence="2 3">
    <name type="scientific">Paraprevotella xylaniphila YIT 11841</name>
    <dbReference type="NCBI Taxonomy" id="762982"/>
    <lineage>
        <taxon>Bacteria</taxon>
        <taxon>Pseudomonadati</taxon>
        <taxon>Bacteroidota</taxon>
        <taxon>Bacteroidia</taxon>
        <taxon>Bacteroidales</taxon>
        <taxon>Prevotellaceae</taxon>
        <taxon>Paraprevotella</taxon>
    </lineage>
</organism>
<gene>
    <name evidence="2" type="ORF">HMPREF9442_02687</name>
</gene>
<evidence type="ECO:0000313" key="3">
    <source>
        <dbReference type="Proteomes" id="UP000005546"/>
    </source>
</evidence>
<dbReference type="AlphaFoldDB" id="F3QWV6"/>
<proteinExistence type="predicted"/>
<dbReference type="HOGENOM" id="CLU_3255377_0_0_10"/>
<dbReference type="EMBL" id="AFBR01000079">
    <property type="protein sequence ID" value="EGG51605.1"/>
    <property type="molecule type" value="Genomic_DNA"/>
</dbReference>
<accession>F3QWV6</accession>
<name>F3QWV6_9BACT</name>